<evidence type="ECO:0000259" key="3">
    <source>
        <dbReference type="Pfam" id="PF07261"/>
    </source>
</evidence>
<dbReference type="InterPro" id="IPR034829">
    <property type="entry name" value="DnaD-like_sf"/>
</dbReference>
<dbReference type="Pfam" id="PF07261">
    <property type="entry name" value="DnaB_2"/>
    <property type="match status" value="1"/>
</dbReference>
<feature type="domain" description="DnaB/C C-terminal" evidence="3">
    <location>
        <begin position="174"/>
        <end position="232"/>
    </location>
</feature>
<protein>
    <submittedName>
        <fullName evidence="4">Putative DNA replication protein</fullName>
    </submittedName>
</protein>
<comment type="similarity">
    <text evidence="1">Belongs to the DnaB/DnaD family.</text>
</comment>
<dbReference type="RefSeq" id="WP_079398013.1">
    <property type="nucleotide sequence ID" value="NZ_CEDN01000105.1"/>
</dbReference>
<dbReference type="AlphaFoldDB" id="A0A0Z8IV72"/>
<evidence type="ECO:0000313" key="5">
    <source>
        <dbReference type="Proteomes" id="UP000074825"/>
    </source>
</evidence>
<proteinExistence type="inferred from homology"/>
<evidence type="ECO:0000256" key="2">
    <source>
        <dbReference type="SAM" id="MobiDB-lite"/>
    </source>
</evidence>
<organism evidence="4 5">
    <name type="scientific">Streptococcus suis</name>
    <dbReference type="NCBI Taxonomy" id="1307"/>
    <lineage>
        <taxon>Bacteria</taxon>
        <taxon>Bacillati</taxon>
        <taxon>Bacillota</taxon>
        <taxon>Bacilli</taxon>
        <taxon>Lactobacillales</taxon>
        <taxon>Streptococcaceae</taxon>
        <taxon>Streptococcus</taxon>
    </lineage>
</organism>
<dbReference type="Proteomes" id="UP000074825">
    <property type="component" value="Unassembled WGS sequence"/>
</dbReference>
<feature type="region of interest" description="Disordered" evidence="2">
    <location>
        <begin position="230"/>
        <end position="252"/>
    </location>
</feature>
<dbReference type="EMBL" id="FIIF01000001">
    <property type="protein sequence ID" value="CYV42286.1"/>
    <property type="molecule type" value="Genomic_DNA"/>
</dbReference>
<reference evidence="4 5" key="1">
    <citation type="submission" date="2016-02" db="EMBL/GenBank/DDBJ databases">
        <authorList>
            <consortium name="Pathogen Informatics"/>
        </authorList>
    </citation>
    <scope>NUCLEOTIDE SEQUENCE [LARGE SCALE GENOMIC DNA]</scope>
    <source>
        <strain evidence="4 5">LSS82</strain>
    </source>
</reference>
<evidence type="ECO:0000313" key="4">
    <source>
        <dbReference type="EMBL" id="CYV42286.1"/>
    </source>
</evidence>
<gene>
    <name evidence="4" type="ORF">ERS132444_00128</name>
</gene>
<dbReference type="InterPro" id="IPR006343">
    <property type="entry name" value="DnaB/C_C"/>
</dbReference>
<dbReference type="Gene3D" id="1.10.10.630">
    <property type="entry name" value="DnaD domain-like"/>
    <property type="match status" value="1"/>
</dbReference>
<accession>A0A0Z8IV72</accession>
<sequence>MAQRRMFSKEITTSDHFVDMPQSTQLLYFHLGMEADDEGFIGNARMLSRAYGANSDDLKLLQAKGFIIIFESGVTVVKDWNLNNQIRKDRLKPTIYQAEKSLLTLDNTGVYQLDNQMTTKPQPNDNQMTTKCPHRLGKDSIDKDSIGEQQLGAGAGKNIIFEKLKDAFGEMSINGTIVREVEDLLSKHGQELLIHALDETILNGGRSIRYTRSILDRWHGQGLKTVEQVKQSNTSKQKSDDWVPDPNYPPPY</sequence>
<dbReference type="SUPFAM" id="SSF158499">
    <property type="entry name" value="DnaD domain-like"/>
    <property type="match status" value="1"/>
</dbReference>
<dbReference type="NCBIfam" id="TIGR01446">
    <property type="entry name" value="DnaD_dom"/>
    <property type="match status" value="1"/>
</dbReference>
<name>A0A0Z8IV72_STRSU</name>
<evidence type="ECO:0000256" key="1">
    <source>
        <dbReference type="ARBA" id="ARBA00093462"/>
    </source>
</evidence>